<evidence type="ECO:0008006" key="3">
    <source>
        <dbReference type="Google" id="ProtNLM"/>
    </source>
</evidence>
<dbReference type="EMBL" id="FOPC01000001">
    <property type="protein sequence ID" value="SFG14040.1"/>
    <property type="molecule type" value="Genomic_DNA"/>
</dbReference>
<accession>A0A1I2PEU9</accession>
<evidence type="ECO:0000313" key="1">
    <source>
        <dbReference type="EMBL" id="SFG14040.1"/>
    </source>
</evidence>
<reference evidence="2" key="1">
    <citation type="submission" date="2016-10" db="EMBL/GenBank/DDBJ databases">
        <authorList>
            <person name="Varghese N."/>
            <person name="Submissions S."/>
        </authorList>
    </citation>
    <scope>NUCLEOTIDE SEQUENCE [LARGE SCALE GENOMIC DNA]</scope>
    <source>
        <strain evidence="2">DSM 19315</strain>
    </source>
</reference>
<dbReference type="STRING" id="435880.SAMN04487988_101547"/>
<dbReference type="OrthoDB" id="1122566at2"/>
<name>A0A1I2PEU9_9BACT</name>
<protein>
    <recommendedName>
        <fullName evidence="3">Addiction module component</fullName>
    </recommendedName>
</protein>
<evidence type="ECO:0000313" key="2">
    <source>
        <dbReference type="Proteomes" id="UP000199642"/>
    </source>
</evidence>
<sequence>MTTIDLKKHLIQRISEIEDMAFLEAIKTILDSKSQILHLTSEQREEIKQSQDQINQGLFTSHDQLDEEFEKWANKN</sequence>
<dbReference type="Proteomes" id="UP000199642">
    <property type="component" value="Unassembled WGS sequence"/>
</dbReference>
<dbReference type="RefSeq" id="WP_092788694.1">
    <property type="nucleotide sequence ID" value="NZ_FOPC01000001.1"/>
</dbReference>
<organism evidence="1 2">
    <name type="scientific">Algoriphagus hitonicola</name>
    <dbReference type="NCBI Taxonomy" id="435880"/>
    <lineage>
        <taxon>Bacteria</taxon>
        <taxon>Pseudomonadati</taxon>
        <taxon>Bacteroidota</taxon>
        <taxon>Cytophagia</taxon>
        <taxon>Cytophagales</taxon>
        <taxon>Cyclobacteriaceae</taxon>
        <taxon>Algoriphagus</taxon>
    </lineage>
</organism>
<dbReference type="AlphaFoldDB" id="A0A1I2PEU9"/>
<keyword evidence="2" id="KW-1185">Reference proteome</keyword>
<gene>
    <name evidence="1" type="ORF">SAMN04487988_101547</name>
</gene>
<proteinExistence type="predicted"/>